<dbReference type="AlphaFoldDB" id="A0A915ZE80"/>
<evidence type="ECO:0000313" key="2">
    <source>
        <dbReference type="Proteomes" id="UP000684084"/>
    </source>
</evidence>
<protein>
    <recommendedName>
        <fullName evidence="3">Serine-threonine/tyrosine-protein kinase catalytic domain-containing protein</fullName>
    </recommendedName>
</protein>
<dbReference type="OrthoDB" id="5979581at2759"/>
<dbReference type="EMBL" id="CAGKOT010000029">
    <property type="protein sequence ID" value="CAB5371224.1"/>
    <property type="molecule type" value="Genomic_DNA"/>
</dbReference>
<dbReference type="Proteomes" id="UP000684084">
    <property type="component" value="Unassembled WGS sequence"/>
</dbReference>
<reference evidence="1" key="1">
    <citation type="submission" date="2020-05" db="EMBL/GenBank/DDBJ databases">
        <authorList>
            <person name="Rincon C."/>
            <person name="Sanders R I."/>
            <person name="Robbins C."/>
            <person name="Chaturvedi A."/>
        </authorList>
    </citation>
    <scope>NUCLEOTIDE SEQUENCE</scope>
    <source>
        <strain evidence="1">CHB12</strain>
    </source>
</reference>
<proteinExistence type="predicted"/>
<evidence type="ECO:0008006" key="3">
    <source>
        <dbReference type="Google" id="ProtNLM"/>
    </source>
</evidence>
<organism evidence="1 2">
    <name type="scientific">Rhizophagus irregularis</name>
    <dbReference type="NCBI Taxonomy" id="588596"/>
    <lineage>
        <taxon>Eukaryota</taxon>
        <taxon>Fungi</taxon>
        <taxon>Fungi incertae sedis</taxon>
        <taxon>Mucoromycota</taxon>
        <taxon>Glomeromycotina</taxon>
        <taxon>Glomeromycetes</taxon>
        <taxon>Glomerales</taxon>
        <taxon>Glomeraceae</taxon>
        <taxon>Rhizophagus</taxon>
    </lineage>
</organism>
<sequence>MSESNDSHRDLCLSLAIIDGLRETPTPLTPKNYIELYRTCWEYEPSKRPTIEQIIETLNNEVPELKDDVIMGIDLVNNTQHSNCSLISKIQNNSDNELEQMKGIKCVTEFFPLKSKKVKLFK</sequence>
<comment type="caution">
    <text evidence="1">The sequence shown here is derived from an EMBL/GenBank/DDBJ whole genome shotgun (WGS) entry which is preliminary data.</text>
</comment>
<evidence type="ECO:0000313" key="1">
    <source>
        <dbReference type="EMBL" id="CAB5371224.1"/>
    </source>
</evidence>
<name>A0A915ZE80_9GLOM</name>
<accession>A0A915ZE80</accession>
<gene>
    <name evidence="1" type="ORF">CHRIB12_LOCUS12977</name>
</gene>